<gene>
    <name evidence="2" type="ORF">FHP25_21355</name>
</gene>
<evidence type="ECO:0000313" key="2">
    <source>
        <dbReference type="EMBL" id="TXL73478.1"/>
    </source>
</evidence>
<organism evidence="2 3">
    <name type="scientific">Vineibacter terrae</name>
    <dbReference type="NCBI Taxonomy" id="2586908"/>
    <lineage>
        <taxon>Bacteria</taxon>
        <taxon>Pseudomonadati</taxon>
        <taxon>Pseudomonadota</taxon>
        <taxon>Alphaproteobacteria</taxon>
        <taxon>Hyphomicrobiales</taxon>
        <taxon>Vineibacter</taxon>
    </lineage>
</organism>
<keyword evidence="3" id="KW-1185">Reference proteome</keyword>
<feature type="domain" description="EfeO-type cupredoxin-like" evidence="1">
    <location>
        <begin position="56"/>
        <end position="148"/>
    </location>
</feature>
<evidence type="ECO:0000259" key="1">
    <source>
        <dbReference type="Pfam" id="PF13473"/>
    </source>
</evidence>
<dbReference type="OrthoDB" id="7161040at2"/>
<name>A0A5C8PI41_9HYPH</name>
<evidence type="ECO:0000313" key="3">
    <source>
        <dbReference type="Proteomes" id="UP000321638"/>
    </source>
</evidence>
<dbReference type="AlphaFoldDB" id="A0A5C8PI41"/>
<accession>A0A5C8PI41</accession>
<dbReference type="Pfam" id="PF13473">
    <property type="entry name" value="Cupredoxin_1"/>
    <property type="match status" value="1"/>
</dbReference>
<dbReference type="InterPro" id="IPR008972">
    <property type="entry name" value="Cupredoxin"/>
</dbReference>
<dbReference type="Gene3D" id="2.60.40.420">
    <property type="entry name" value="Cupredoxins - blue copper proteins"/>
    <property type="match status" value="1"/>
</dbReference>
<proteinExistence type="predicted"/>
<dbReference type="InterPro" id="IPR028096">
    <property type="entry name" value="EfeO_Cupredoxin"/>
</dbReference>
<comment type="caution">
    <text evidence="2">The sequence shown here is derived from an EMBL/GenBank/DDBJ whole genome shotgun (WGS) entry which is preliminary data.</text>
</comment>
<dbReference type="SUPFAM" id="SSF49503">
    <property type="entry name" value="Cupredoxins"/>
    <property type="match status" value="1"/>
</dbReference>
<protein>
    <submittedName>
        <fullName evidence="2">Cupredoxin domain-containing protein</fullName>
    </submittedName>
</protein>
<dbReference type="EMBL" id="VDUZ01000025">
    <property type="protein sequence ID" value="TXL73478.1"/>
    <property type="molecule type" value="Genomic_DNA"/>
</dbReference>
<sequence length="155" mass="17043">MPRIGQIGGSTSAIESRLLAIGHRMMSVLKRLRLIMGLLLLAVGFGALVNDVIPAARADDTPFEVRITIRDHKFEPAMIEVPPNRALKLIVTNADSTAEEFESVGLKIERVIPPGKTAEFVVKPLRANRNYKFFGEFHPDTAQGQVVVKNDVVAK</sequence>
<reference evidence="2 3" key="1">
    <citation type="submission" date="2019-06" db="EMBL/GenBank/DDBJ databases">
        <title>New taxonomy in bacterial strain CC-CFT640, isolated from vineyard.</title>
        <authorList>
            <person name="Lin S.-Y."/>
            <person name="Tsai C.-F."/>
            <person name="Young C.-C."/>
        </authorList>
    </citation>
    <scope>NUCLEOTIDE SEQUENCE [LARGE SCALE GENOMIC DNA]</scope>
    <source>
        <strain evidence="2 3">CC-CFT640</strain>
    </source>
</reference>
<dbReference type="Proteomes" id="UP000321638">
    <property type="component" value="Unassembled WGS sequence"/>
</dbReference>